<dbReference type="GO" id="GO:0030334">
    <property type="term" value="P:regulation of cell migration"/>
    <property type="evidence" value="ECO:0007669"/>
    <property type="project" value="TreeGrafter"/>
</dbReference>
<name>A0A8B8A2R3_ACAPL</name>
<dbReference type="OrthoDB" id="10402123at2759"/>
<dbReference type="PANTHER" id="PTHR22625:SF44">
    <property type="entry name" value="PLEXIN-B"/>
    <property type="match status" value="1"/>
</dbReference>
<dbReference type="OMA" id="GFHENAR"/>
<dbReference type="PANTHER" id="PTHR22625">
    <property type="entry name" value="PLEXIN"/>
    <property type="match status" value="1"/>
</dbReference>
<protein>
    <submittedName>
        <fullName evidence="3">Uncharacterized protein LOC110990518</fullName>
    </submittedName>
</protein>
<dbReference type="GO" id="GO:0005886">
    <property type="term" value="C:plasma membrane"/>
    <property type="evidence" value="ECO:0007669"/>
    <property type="project" value="TreeGrafter"/>
</dbReference>
<feature type="transmembrane region" description="Helical" evidence="1">
    <location>
        <begin position="163"/>
        <end position="186"/>
    </location>
</feature>
<dbReference type="GO" id="GO:0008360">
    <property type="term" value="P:regulation of cell shape"/>
    <property type="evidence" value="ECO:0007669"/>
    <property type="project" value="TreeGrafter"/>
</dbReference>
<evidence type="ECO:0000313" key="2">
    <source>
        <dbReference type="Proteomes" id="UP000694845"/>
    </source>
</evidence>
<dbReference type="GO" id="GO:0008045">
    <property type="term" value="P:motor neuron axon guidance"/>
    <property type="evidence" value="ECO:0007669"/>
    <property type="project" value="TreeGrafter"/>
</dbReference>
<dbReference type="GO" id="GO:0007162">
    <property type="term" value="P:negative regulation of cell adhesion"/>
    <property type="evidence" value="ECO:0007669"/>
    <property type="project" value="TreeGrafter"/>
</dbReference>
<accession>A0A8B8A2R3</accession>
<dbReference type="GeneID" id="110990518"/>
<keyword evidence="2" id="KW-1185">Reference proteome</keyword>
<keyword evidence="1" id="KW-0812">Transmembrane</keyword>
<evidence type="ECO:0000313" key="3">
    <source>
        <dbReference type="RefSeq" id="XP_022111255.1"/>
    </source>
</evidence>
<evidence type="ECO:0000256" key="1">
    <source>
        <dbReference type="SAM" id="Phobius"/>
    </source>
</evidence>
<keyword evidence="1" id="KW-0472">Membrane</keyword>
<reference evidence="3" key="1">
    <citation type="submission" date="2025-08" db="UniProtKB">
        <authorList>
            <consortium name="RefSeq"/>
        </authorList>
    </citation>
    <scope>IDENTIFICATION</scope>
</reference>
<gene>
    <name evidence="3" type="primary">LOC110990518</name>
</gene>
<sequence length="227" mass="25076">MHCISPRIDAVPNQTLSSDTFLNVSTGFIMDAVTSLRTWCSDPNSCTLLKYYPNPKYYTFDDPLYGYEDGIAEMNGDTLIVRGDLLDLAITNNEITVYVGRDICTDITLDRSALGCKVPQTQLEAGDNLGRKTSRNLPFVRVFHGTNVVFDIGYIRSPSQSNAALIVSLISAVAILGVTILAVVLYKKSKAARREVEERRTDLVKMTIEKTEAVITVSGGFHENARE</sequence>
<organism evidence="2 3">
    <name type="scientific">Acanthaster planci</name>
    <name type="common">Crown-of-thorns starfish</name>
    <dbReference type="NCBI Taxonomy" id="133434"/>
    <lineage>
        <taxon>Eukaryota</taxon>
        <taxon>Metazoa</taxon>
        <taxon>Echinodermata</taxon>
        <taxon>Eleutherozoa</taxon>
        <taxon>Asterozoa</taxon>
        <taxon>Asteroidea</taxon>
        <taxon>Valvatacea</taxon>
        <taxon>Valvatida</taxon>
        <taxon>Acanthasteridae</taxon>
        <taxon>Acanthaster</taxon>
    </lineage>
</organism>
<dbReference type="KEGG" id="aplc:110990518"/>
<dbReference type="RefSeq" id="XP_022111255.1">
    <property type="nucleotide sequence ID" value="XM_022255563.1"/>
</dbReference>
<dbReference type="AlphaFoldDB" id="A0A8B8A2R3"/>
<dbReference type="GO" id="GO:0097374">
    <property type="term" value="P:sensory neuron axon guidance"/>
    <property type="evidence" value="ECO:0007669"/>
    <property type="project" value="TreeGrafter"/>
</dbReference>
<keyword evidence="1" id="KW-1133">Transmembrane helix</keyword>
<dbReference type="GO" id="GO:0002116">
    <property type="term" value="C:semaphorin receptor complex"/>
    <property type="evidence" value="ECO:0007669"/>
    <property type="project" value="TreeGrafter"/>
</dbReference>
<proteinExistence type="predicted"/>
<dbReference type="InterPro" id="IPR031148">
    <property type="entry name" value="Plexin"/>
</dbReference>
<dbReference type="Proteomes" id="UP000694845">
    <property type="component" value="Unplaced"/>
</dbReference>
<dbReference type="GO" id="GO:0050772">
    <property type="term" value="P:positive regulation of axonogenesis"/>
    <property type="evidence" value="ECO:0007669"/>
    <property type="project" value="TreeGrafter"/>
</dbReference>
<dbReference type="GO" id="GO:0017154">
    <property type="term" value="F:semaphorin receptor activity"/>
    <property type="evidence" value="ECO:0007669"/>
    <property type="project" value="InterPro"/>
</dbReference>